<keyword evidence="1" id="KW-0812">Transmembrane</keyword>
<feature type="transmembrane region" description="Helical" evidence="1">
    <location>
        <begin position="285"/>
        <end position="305"/>
    </location>
</feature>
<dbReference type="EMBL" id="NCDQ01000022">
    <property type="protein sequence ID" value="OYX05809.1"/>
    <property type="molecule type" value="Genomic_DNA"/>
</dbReference>
<dbReference type="PANTHER" id="PTHR36435:SF1">
    <property type="entry name" value="CAAX AMINO TERMINAL PROTEASE FAMILY PROTEIN"/>
    <property type="match status" value="1"/>
</dbReference>
<feature type="transmembrane region" description="Helical" evidence="1">
    <location>
        <begin position="172"/>
        <end position="192"/>
    </location>
</feature>
<dbReference type="GO" id="GO:0004175">
    <property type="term" value="F:endopeptidase activity"/>
    <property type="evidence" value="ECO:0007669"/>
    <property type="project" value="UniProtKB-ARBA"/>
</dbReference>
<evidence type="ECO:0000313" key="3">
    <source>
        <dbReference type="EMBL" id="OYX05809.1"/>
    </source>
</evidence>
<comment type="caution">
    <text evidence="3">The sequence shown here is derived from an EMBL/GenBank/DDBJ whole genome shotgun (WGS) entry which is preliminary data.</text>
</comment>
<evidence type="ECO:0000313" key="4">
    <source>
        <dbReference type="Proteomes" id="UP000215616"/>
    </source>
</evidence>
<protein>
    <submittedName>
        <fullName evidence="3">CPBP family intramembrane metalloprotease domain-containing protein</fullName>
    </submittedName>
</protein>
<keyword evidence="1" id="KW-0472">Membrane</keyword>
<organism evidence="3 4">
    <name type="scientific">Caulobacter vibrioides</name>
    <name type="common">Caulobacter crescentus</name>
    <dbReference type="NCBI Taxonomy" id="155892"/>
    <lineage>
        <taxon>Bacteria</taxon>
        <taxon>Pseudomonadati</taxon>
        <taxon>Pseudomonadota</taxon>
        <taxon>Alphaproteobacteria</taxon>
        <taxon>Caulobacterales</taxon>
        <taxon>Caulobacteraceae</taxon>
        <taxon>Caulobacter</taxon>
    </lineage>
</organism>
<dbReference type="GO" id="GO:0006508">
    <property type="term" value="P:proteolysis"/>
    <property type="evidence" value="ECO:0007669"/>
    <property type="project" value="UniProtKB-KW"/>
</dbReference>
<keyword evidence="1" id="KW-1133">Transmembrane helix</keyword>
<dbReference type="InterPro" id="IPR052710">
    <property type="entry name" value="CAAX_protease"/>
</dbReference>
<feature type="transmembrane region" description="Helical" evidence="1">
    <location>
        <begin position="29"/>
        <end position="57"/>
    </location>
</feature>
<proteinExistence type="predicted"/>
<dbReference type="GO" id="GO:0008237">
    <property type="term" value="F:metallopeptidase activity"/>
    <property type="evidence" value="ECO:0007669"/>
    <property type="project" value="UniProtKB-KW"/>
</dbReference>
<dbReference type="Pfam" id="PF02517">
    <property type="entry name" value="Rce1-like"/>
    <property type="match status" value="1"/>
</dbReference>
<feature type="domain" description="CAAX prenyl protease 2/Lysostaphin resistance protein A-like" evidence="2">
    <location>
        <begin position="174"/>
        <end position="263"/>
    </location>
</feature>
<gene>
    <name evidence="3" type="ORF">B7Z12_02470</name>
</gene>
<dbReference type="GO" id="GO:0080120">
    <property type="term" value="P:CAAX-box protein maturation"/>
    <property type="evidence" value="ECO:0007669"/>
    <property type="project" value="UniProtKB-ARBA"/>
</dbReference>
<keyword evidence="3" id="KW-0378">Hydrolase</keyword>
<dbReference type="AlphaFoldDB" id="A0A258DDH6"/>
<dbReference type="PANTHER" id="PTHR36435">
    <property type="entry name" value="SLR1288 PROTEIN"/>
    <property type="match status" value="1"/>
</dbReference>
<feature type="transmembrane region" description="Helical" evidence="1">
    <location>
        <begin position="130"/>
        <end position="152"/>
    </location>
</feature>
<feature type="transmembrane region" description="Helical" evidence="1">
    <location>
        <begin position="87"/>
        <end position="109"/>
    </location>
</feature>
<dbReference type="Proteomes" id="UP000215616">
    <property type="component" value="Unassembled WGS sequence"/>
</dbReference>
<sequence>MGELMETVRRSRFLADLSPLDRDPRRTALVIPVGILTGAVTGLLGVLAAILVFMLIVSGLDGAAAATDLFQVFSGTEQANLSGRQSLFILAALAGLNLGAATGFVMAAGAVHKRPFRHYVNDGQPLRWRLMLGGLVLFGVVMAVAISGVAGITGQVREPVVLQVSPNLVGRSLYAIIAIALLILASAAEELVFRGWLLKQSAAYIRNPIALMVLNGVLFAAIHLDPNLDAFLFRAAMGAGLTWMALRLGGIELGVGVHAANNVAIVLLLRPITLQPDAARAFQPGLVASAVVMLAGFIGIAELWMRWPALRRWTGLSAPATA</sequence>
<evidence type="ECO:0000259" key="2">
    <source>
        <dbReference type="Pfam" id="PF02517"/>
    </source>
</evidence>
<accession>A0A258DDH6</accession>
<feature type="transmembrane region" description="Helical" evidence="1">
    <location>
        <begin position="204"/>
        <end position="224"/>
    </location>
</feature>
<keyword evidence="3" id="KW-0645">Protease</keyword>
<reference evidence="3 4" key="1">
    <citation type="submission" date="2017-03" db="EMBL/GenBank/DDBJ databases">
        <title>Lifting the veil on microbial sulfur biogeochemistry in mining wastewaters.</title>
        <authorList>
            <person name="Kantor R.S."/>
            <person name="Colenbrander Nelson T."/>
            <person name="Marshall S."/>
            <person name="Bennett D."/>
            <person name="Apte S."/>
            <person name="Camacho D."/>
            <person name="Thomas B.C."/>
            <person name="Warren L.A."/>
            <person name="Banfield J.F."/>
        </authorList>
    </citation>
    <scope>NUCLEOTIDE SEQUENCE [LARGE SCALE GENOMIC DNA]</scope>
    <source>
        <strain evidence="3">32-67-7</strain>
    </source>
</reference>
<evidence type="ECO:0000256" key="1">
    <source>
        <dbReference type="SAM" id="Phobius"/>
    </source>
</evidence>
<dbReference type="InterPro" id="IPR003675">
    <property type="entry name" value="Rce1/LyrA-like_dom"/>
</dbReference>
<name>A0A258DDH6_CAUVI</name>
<keyword evidence="3" id="KW-0482">Metalloprotease</keyword>